<sequence>MRYERPETIGDATALLASAKGRAFVLAGGTDLLVRMKSDAFEADMVVDIKAVAGMSDISETADGFEIGAAVPCAALGEHAGLVAAWPGVVEAANLIGSTQIQGRCTMSGNLCNASPAADSVPALVAAGARVRIAGPDGTRIVPVEDVPQAPGKTTLKKGEFIAAILLPKPAQRSGDAYLRFTPRTEMDIAVVGVGVQLALDAKGVVETARVALGAVGPKVVLAEQAADTIIGTALDDAALEALAEACSAASNPIDDKRGTAAFRKHVAGVLARRAAKIAYERAGGK</sequence>
<dbReference type="InterPro" id="IPR036318">
    <property type="entry name" value="FAD-bd_PCMH-like_sf"/>
</dbReference>
<dbReference type="STRING" id="490829.SAMN05421850_109173"/>
<protein>
    <submittedName>
        <fullName evidence="5">Carbon-monoxide dehydrogenase medium subunit</fullName>
    </submittedName>
</protein>
<dbReference type="SUPFAM" id="SSF55447">
    <property type="entry name" value="CO dehydrogenase flavoprotein C-terminal domain-like"/>
    <property type="match status" value="1"/>
</dbReference>
<dbReference type="InterPro" id="IPR002346">
    <property type="entry name" value="Mopterin_DH_FAD-bd"/>
</dbReference>
<dbReference type="Gene3D" id="3.30.43.10">
    <property type="entry name" value="Uridine Diphospho-n-acetylenolpyruvylglucosamine Reductase, domain 2"/>
    <property type="match status" value="1"/>
</dbReference>
<dbReference type="InterPro" id="IPR016167">
    <property type="entry name" value="FAD-bd_PCMH_sub1"/>
</dbReference>
<dbReference type="Gene3D" id="3.30.390.50">
    <property type="entry name" value="CO dehydrogenase flavoprotein, C-terminal domain"/>
    <property type="match status" value="1"/>
</dbReference>
<dbReference type="OrthoDB" id="9814706at2"/>
<keyword evidence="6" id="KW-1185">Reference proteome</keyword>
<dbReference type="AlphaFoldDB" id="A0A1G8RLJ1"/>
<dbReference type="SMART" id="SM01092">
    <property type="entry name" value="CO_deh_flav_C"/>
    <property type="match status" value="1"/>
</dbReference>
<evidence type="ECO:0000313" key="5">
    <source>
        <dbReference type="EMBL" id="SDJ17821.1"/>
    </source>
</evidence>
<evidence type="ECO:0000259" key="4">
    <source>
        <dbReference type="PROSITE" id="PS51387"/>
    </source>
</evidence>
<organism evidence="5 6">
    <name type="scientific">Lutimaribacter saemankumensis</name>
    <dbReference type="NCBI Taxonomy" id="490829"/>
    <lineage>
        <taxon>Bacteria</taxon>
        <taxon>Pseudomonadati</taxon>
        <taxon>Pseudomonadota</taxon>
        <taxon>Alphaproteobacteria</taxon>
        <taxon>Rhodobacterales</taxon>
        <taxon>Roseobacteraceae</taxon>
        <taxon>Lutimaribacter</taxon>
    </lineage>
</organism>
<dbReference type="Gene3D" id="3.30.465.10">
    <property type="match status" value="1"/>
</dbReference>
<evidence type="ECO:0000256" key="3">
    <source>
        <dbReference type="ARBA" id="ARBA00023002"/>
    </source>
</evidence>
<dbReference type="InterPro" id="IPR016169">
    <property type="entry name" value="FAD-bd_PCMH_sub2"/>
</dbReference>
<dbReference type="InterPro" id="IPR051312">
    <property type="entry name" value="Diverse_Substr_Oxidored"/>
</dbReference>
<proteinExistence type="predicted"/>
<dbReference type="InterPro" id="IPR005107">
    <property type="entry name" value="CO_DH_flav_C"/>
</dbReference>
<accession>A0A1G8RLJ1</accession>
<dbReference type="PANTHER" id="PTHR42659:SF2">
    <property type="entry name" value="XANTHINE DEHYDROGENASE SUBUNIT C-RELATED"/>
    <property type="match status" value="1"/>
</dbReference>
<keyword evidence="2" id="KW-0274">FAD</keyword>
<feature type="domain" description="FAD-binding PCMH-type" evidence="4">
    <location>
        <begin position="1"/>
        <end position="172"/>
    </location>
</feature>
<dbReference type="EMBL" id="FNEB01000009">
    <property type="protein sequence ID" value="SDJ17821.1"/>
    <property type="molecule type" value="Genomic_DNA"/>
</dbReference>
<dbReference type="PANTHER" id="PTHR42659">
    <property type="entry name" value="XANTHINE DEHYDROGENASE SUBUNIT C-RELATED"/>
    <property type="match status" value="1"/>
</dbReference>
<evidence type="ECO:0000256" key="1">
    <source>
        <dbReference type="ARBA" id="ARBA00022630"/>
    </source>
</evidence>
<dbReference type="GO" id="GO:0071949">
    <property type="term" value="F:FAD binding"/>
    <property type="evidence" value="ECO:0007669"/>
    <property type="project" value="InterPro"/>
</dbReference>
<reference evidence="5 6" key="1">
    <citation type="submission" date="2016-10" db="EMBL/GenBank/DDBJ databases">
        <authorList>
            <person name="de Groot N.N."/>
        </authorList>
    </citation>
    <scope>NUCLEOTIDE SEQUENCE [LARGE SCALE GENOMIC DNA]</scope>
    <source>
        <strain evidence="5 6">DSM 28010</strain>
    </source>
</reference>
<keyword evidence="3" id="KW-0560">Oxidoreductase</keyword>
<dbReference type="SUPFAM" id="SSF56176">
    <property type="entry name" value="FAD-binding/transporter-associated domain-like"/>
    <property type="match status" value="1"/>
</dbReference>
<dbReference type="Pfam" id="PF00941">
    <property type="entry name" value="FAD_binding_5"/>
    <property type="match status" value="1"/>
</dbReference>
<evidence type="ECO:0000313" key="6">
    <source>
        <dbReference type="Proteomes" id="UP000199340"/>
    </source>
</evidence>
<keyword evidence="1" id="KW-0285">Flavoprotein</keyword>
<dbReference type="InterPro" id="IPR036683">
    <property type="entry name" value="CO_DH_flav_C_dom_sf"/>
</dbReference>
<name>A0A1G8RLJ1_9RHOB</name>
<evidence type="ECO:0000256" key="2">
    <source>
        <dbReference type="ARBA" id="ARBA00022827"/>
    </source>
</evidence>
<dbReference type="GO" id="GO:0016491">
    <property type="term" value="F:oxidoreductase activity"/>
    <property type="evidence" value="ECO:0007669"/>
    <property type="project" value="UniProtKB-KW"/>
</dbReference>
<gene>
    <name evidence="5" type="ORF">SAMN05421850_109173</name>
</gene>
<dbReference type="Proteomes" id="UP000199340">
    <property type="component" value="Unassembled WGS sequence"/>
</dbReference>
<dbReference type="PROSITE" id="PS51387">
    <property type="entry name" value="FAD_PCMH"/>
    <property type="match status" value="1"/>
</dbReference>
<dbReference type="RefSeq" id="WP_090029790.1">
    <property type="nucleotide sequence ID" value="NZ_FNEB01000009.1"/>
</dbReference>
<dbReference type="InterPro" id="IPR016166">
    <property type="entry name" value="FAD-bd_PCMH"/>
</dbReference>
<dbReference type="Pfam" id="PF03450">
    <property type="entry name" value="CO_deh_flav_C"/>
    <property type="match status" value="1"/>
</dbReference>